<dbReference type="KEGG" id="oat:OAN307_c05990"/>
<evidence type="ECO:0000313" key="2">
    <source>
        <dbReference type="EMBL" id="AGI66327.1"/>
    </source>
</evidence>
<proteinExistence type="predicted"/>
<keyword evidence="3" id="KW-1185">Reference proteome</keyword>
<keyword evidence="1" id="KW-0732">Signal</keyword>
<dbReference type="PROSITE" id="PS51257">
    <property type="entry name" value="PROKAR_LIPOPROTEIN"/>
    <property type="match status" value="1"/>
</dbReference>
<accession>M9R255</accession>
<gene>
    <name evidence="2" type="ORF">OAN307_c05990</name>
</gene>
<dbReference type="HOGENOM" id="CLU_155255_0_0_5"/>
<dbReference type="RefSeq" id="WP_015498376.1">
    <property type="nucleotide sequence ID" value="NC_020911.1"/>
</dbReference>
<dbReference type="EMBL" id="CP003740">
    <property type="protein sequence ID" value="AGI66327.1"/>
    <property type="molecule type" value="Genomic_DNA"/>
</dbReference>
<evidence type="ECO:0000313" key="3">
    <source>
        <dbReference type="Proteomes" id="UP000005307"/>
    </source>
</evidence>
<dbReference type="Proteomes" id="UP000005307">
    <property type="component" value="Chromosome"/>
</dbReference>
<dbReference type="STRING" id="391626.OAN307_c05990"/>
<protein>
    <recommendedName>
        <fullName evidence="4">Lipoprotein</fullName>
    </recommendedName>
</protein>
<reference evidence="2 3" key="1">
    <citation type="journal article" date="2013" name="PLoS ONE">
        <title>Poles Apart: Arctic and Antarctic Octadecabacter strains Share High Genome Plasticity and a New Type of Xanthorhodopsin.</title>
        <authorList>
            <person name="Vollmers J."/>
            <person name="Voget S."/>
            <person name="Dietrich S."/>
            <person name="Gollnow K."/>
            <person name="Smits M."/>
            <person name="Meyer K."/>
            <person name="Brinkhoff T."/>
            <person name="Simon M."/>
            <person name="Daniel R."/>
        </authorList>
    </citation>
    <scope>NUCLEOTIDE SEQUENCE [LARGE SCALE GENOMIC DNA]</scope>
    <source>
        <strain evidence="2 3">307</strain>
    </source>
</reference>
<dbReference type="OrthoDB" id="7875456at2"/>
<feature type="chain" id="PRO_5012836323" description="Lipoprotein" evidence="1">
    <location>
        <begin position="16"/>
        <end position="129"/>
    </location>
</feature>
<evidence type="ECO:0008006" key="4">
    <source>
        <dbReference type="Google" id="ProtNLM"/>
    </source>
</evidence>
<organism evidence="2 3">
    <name type="scientific">Octadecabacter antarcticus 307</name>
    <dbReference type="NCBI Taxonomy" id="391626"/>
    <lineage>
        <taxon>Bacteria</taxon>
        <taxon>Pseudomonadati</taxon>
        <taxon>Pseudomonadota</taxon>
        <taxon>Alphaproteobacteria</taxon>
        <taxon>Rhodobacterales</taxon>
        <taxon>Roseobacteraceae</taxon>
        <taxon>Octadecabacter</taxon>
    </lineage>
</organism>
<dbReference type="AlphaFoldDB" id="M9R255"/>
<sequence>MTRSTLLLLPLLALAACSTPREQCISASNRPVAQLDRLISVARGNISRGYALAEVQDVRVLHTSCEGTNEDGSTFRFPCEETETTTRQEPVAINVAEERIKLAQLENRREQSARAAQARIQQCIAVHPE</sequence>
<feature type="signal peptide" evidence="1">
    <location>
        <begin position="1"/>
        <end position="15"/>
    </location>
</feature>
<name>M9R255_9RHOB</name>
<dbReference type="eggNOG" id="ENOG50333JZ">
    <property type="taxonomic scope" value="Bacteria"/>
</dbReference>
<evidence type="ECO:0000256" key="1">
    <source>
        <dbReference type="SAM" id="SignalP"/>
    </source>
</evidence>